<keyword evidence="4" id="KW-1185">Reference proteome</keyword>
<organism evidence="3 4">
    <name type="scientific">Sediminihaliea albiluteola</name>
    <dbReference type="NCBI Taxonomy" id="2758564"/>
    <lineage>
        <taxon>Bacteria</taxon>
        <taxon>Pseudomonadati</taxon>
        <taxon>Pseudomonadota</taxon>
        <taxon>Gammaproteobacteria</taxon>
        <taxon>Cellvibrionales</taxon>
        <taxon>Halieaceae</taxon>
        <taxon>Sediminihaliea</taxon>
    </lineage>
</organism>
<dbReference type="PANTHER" id="PTHR42977:SF3">
    <property type="entry name" value="AB HYDROLASE-1 DOMAIN-CONTAINING PROTEIN"/>
    <property type="match status" value="1"/>
</dbReference>
<dbReference type="PRINTS" id="PR00412">
    <property type="entry name" value="EPOXHYDRLASE"/>
</dbReference>
<dbReference type="InterPro" id="IPR051340">
    <property type="entry name" value="Haloalkane_dehalogenase"/>
</dbReference>
<accession>A0A7W2YL94</accession>
<dbReference type="Pfam" id="PF00561">
    <property type="entry name" value="Abhydrolase_1"/>
    <property type="match status" value="1"/>
</dbReference>
<name>A0A7W2YL94_9GAMM</name>
<sequence>MTVVTRGPDVPAVLRTAEECFANLADFPFAPHYQQVSLAGGRQTLRMHYIDEGPREAPVLLLLHGEPSWSYLYRKLVPLFTAAGYRVVAPDLIGFGRSDKPTRSWDYSFSAHIQWLRELVLGLDLQRITLVCQDWGGPVSLGVLAQEPERFAAVVVANTMLHTAGPELAGRTTWAVHASGEQDSTVNRLLLDWARAGLRESHFVAGESLQHATVSHLPESVIAAYNAPFPSEWHKVGMRQFPLLIPLTASDPGAEINRATWAALENFERPFLTLFSDSDPTTAGWEALFRERVPGAKSQPHGQLQGAGHFWQEDCGTEAAEQILAWLRPFNPPS</sequence>
<dbReference type="RefSeq" id="WP_182174950.1">
    <property type="nucleotide sequence ID" value="NZ_JACFXU010000018.1"/>
</dbReference>
<reference evidence="3 4" key="1">
    <citation type="submission" date="2020-07" db="EMBL/GenBank/DDBJ databases">
        <title>Halieaceae bacterium, F7430, whole genome shotgun sequencing project.</title>
        <authorList>
            <person name="Jiang S."/>
            <person name="Liu Z.W."/>
            <person name="Du Z.J."/>
        </authorList>
    </citation>
    <scope>NUCLEOTIDE SEQUENCE [LARGE SCALE GENOMIC DNA]</scope>
    <source>
        <strain evidence="3 4">F7430</strain>
    </source>
</reference>
<dbReference type="Gene3D" id="3.40.50.1820">
    <property type="entry name" value="alpha/beta hydrolase"/>
    <property type="match status" value="1"/>
</dbReference>
<feature type="domain" description="AB hydrolase-1" evidence="2">
    <location>
        <begin position="58"/>
        <end position="164"/>
    </location>
</feature>
<dbReference type="InterPro" id="IPR000639">
    <property type="entry name" value="Epox_hydrolase-like"/>
</dbReference>
<dbReference type="PRINTS" id="PR00111">
    <property type="entry name" value="ABHYDROLASE"/>
</dbReference>
<proteinExistence type="predicted"/>
<dbReference type="AlphaFoldDB" id="A0A7W2YL94"/>
<evidence type="ECO:0000313" key="4">
    <source>
        <dbReference type="Proteomes" id="UP000539350"/>
    </source>
</evidence>
<evidence type="ECO:0000259" key="2">
    <source>
        <dbReference type="Pfam" id="PF00561"/>
    </source>
</evidence>
<dbReference type="SUPFAM" id="SSF53474">
    <property type="entry name" value="alpha/beta-Hydrolases"/>
    <property type="match status" value="1"/>
</dbReference>
<comment type="caution">
    <text evidence="3">The sequence shown here is derived from an EMBL/GenBank/DDBJ whole genome shotgun (WGS) entry which is preliminary data.</text>
</comment>
<dbReference type="EMBL" id="JACFXU010000018">
    <property type="protein sequence ID" value="MBA6414168.1"/>
    <property type="molecule type" value="Genomic_DNA"/>
</dbReference>
<dbReference type="GO" id="GO:0004301">
    <property type="term" value="F:epoxide hydrolase activity"/>
    <property type="evidence" value="ECO:0007669"/>
    <property type="project" value="TreeGrafter"/>
</dbReference>
<dbReference type="InterPro" id="IPR000073">
    <property type="entry name" value="AB_hydrolase_1"/>
</dbReference>
<dbReference type="NCBIfam" id="NF002043">
    <property type="entry name" value="PRK00870.1"/>
    <property type="match status" value="1"/>
</dbReference>
<dbReference type="InterPro" id="IPR029058">
    <property type="entry name" value="AB_hydrolase_fold"/>
</dbReference>
<gene>
    <name evidence="3" type="ORF">H2508_13720</name>
</gene>
<keyword evidence="1 3" id="KW-0378">Hydrolase</keyword>
<dbReference type="PANTHER" id="PTHR42977">
    <property type="entry name" value="HYDROLASE-RELATED"/>
    <property type="match status" value="1"/>
</dbReference>
<evidence type="ECO:0000313" key="3">
    <source>
        <dbReference type="EMBL" id="MBA6414168.1"/>
    </source>
</evidence>
<evidence type="ECO:0000256" key="1">
    <source>
        <dbReference type="ARBA" id="ARBA00022801"/>
    </source>
</evidence>
<protein>
    <submittedName>
        <fullName evidence="3">Alpha/beta fold hydrolase</fullName>
    </submittedName>
</protein>
<dbReference type="Proteomes" id="UP000539350">
    <property type="component" value="Unassembled WGS sequence"/>
</dbReference>